<dbReference type="InterPro" id="IPR012893">
    <property type="entry name" value="HipA-like_C"/>
</dbReference>
<organism evidence="6 7">
    <name type="scientific">Nocardioides turkmenicus</name>
    <dbReference type="NCBI Taxonomy" id="2711220"/>
    <lineage>
        <taxon>Bacteria</taxon>
        <taxon>Bacillati</taxon>
        <taxon>Actinomycetota</taxon>
        <taxon>Actinomycetes</taxon>
        <taxon>Propionibacteriales</taxon>
        <taxon>Nocardioidaceae</taxon>
        <taxon>Nocardioides</taxon>
    </lineage>
</organism>
<evidence type="ECO:0000256" key="2">
    <source>
        <dbReference type="ARBA" id="ARBA00022679"/>
    </source>
</evidence>
<dbReference type="Pfam" id="PF07804">
    <property type="entry name" value="HipA_C"/>
    <property type="match status" value="1"/>
</dbReference>
<gene>
    <name evidence="6" type="ORF">G5C66_12110</name>
</gene>
<comment type="caution">
    <text evidence="6">The sequence shown here is derived from an EMBL/GenBank/DDBJ whole genome shotgun (WGS) entry which is preliminary data.</text>
</comment>
<keyword evidence="2" id="KW-0808">Transferase</keyword>
<name>A0A6M1QUB2_9ACTN</name>
<dbReference type="AlphaFoldDB" id="A0A6M1QUB2"/>
<evidence type="ECO:0000313" key="6">
    <source>
        <dbReference type="EMBL" id="NGN93483.1"/>
    </source>
</evidence>
<evidence type="ECO:0000259" key="5">
    <source>
        <dbReference type="Pfam" id="PF13657"/>
    </source>
</evidence>
<proteinExistence type="inferred from homology"/>
<dbReference type="Proteomes" id="UP000483261">
    <property type="component" value="Unassembled WGS sequence"/>
</dbReference>
<keyword evidence="7" id="KW-1185">Reference proteome</keyword>
<protein>
    <submittedName>
        <fullName evidence="6">Type II toxin-antitoxin system HipA family toxin</fullName>
    </submittedName>
</protein>
<dbReference type="NCBIfam" id="TIGR03071">
    <property type="entry name" value="couple_hipA"/>
    <property type="match status" value="1"/>
</dbReference>
<evidence type="ECO:0000256" key="1">
    <source>
        <dbReference type="ARBA" id="ARBA00010164"/>
    </source>
</evidence>
<accession>A0A6M1QUB2</accession>
<dbReference type="PANTHER" id="PTHR37419:SF1">
    <property type="entry name" value="SERINE_THREONINE-PROTEIN KINASE TOXIN HIPA"/>
    <property type="match status" value="1"/>
</dbReference>
<dbReference type="InterPro" id="IPR017508">
    <property type="entry name" value="HipA_N1"/>
</dbReference>
<dbReference type="InterPro" id="IPR052028">
    <property type="entry name" value="HipA_Ser/Thr_kinase"/>
</dbReference>
<evidence type="ECO:0000259" key="4">
    <source>
        <dbReference type="Pfam" id="PF07804"/>
    </source>
</evidence>
<dbReference type="Gene3D" id="1.10.1070.20">
    <property type="match status" value="1"/>
</dbReference>
<comment type="similarity">
    <text evidence="1">Belongs to the HipA Ser/Thr kinase family.</text>
</comment>
<reference evidence="6 7" key="1">
    <citation type="submission" date="2020-02" db="EMBL/GenBank/DDBJ databases">
        <title>Whole-genome analyses of novel actinobacteria.</title>
        <authorList>
            <person name="Sahin N."/>
        </authorList>
    </citation>
    <scope>NUCLEOTIDE SEQUENCE [LARGE SCALE GENOMIC DNA]</scope>
    <source>
        <strain evidence="6 7">KC13</strain>
    </source>
</reference>
<dbReference type="EMBL" id="JAALAA010000009">
    <property type="protein sequence ID" value="NGN93483.1"/>
    <property type="molecule type" value="Genomic_DNA"/>
</dbReference>
<evidence type="ECO:0000256" key="3">
    <source>
        <dbReference type="ARBA" id="ARBA00022777"/>
    </source>
</evidence>
<dbReference type="RefSeq" id="WP_165111226.1">
    <property type="nucleotide sequence ID" value="NZ_JAALAA010000009.1"/>
</dbReference>
<dbReference type="GO" id="GO:0005829">
    <property type="term" value="C:cytosol"/>
    <property type="evidence" value="ECO:0007669"/>
    <property type="project" value="TreeGrafter"/>
</dbReference>
<evidence type="ECO:0000313" key="7">
    <source>
        <dbReference type="Proteomes" id="UP000483261"/>
    </source>
</evidence>
<keyword evidence="3" id="KW-0418">Kinase</keyword>
<dbReference type="PANTHER" id="PTHR37419">
    <property type="entry name" value="SERINE/THREONINE-PROTEIN KINASE TOXIN HIPA"/>
    <property type="match status" value="1"/>
</dbReference>
<feature type="domain" description="HipA-like C-terminal" evidence="4">
    <location>
        <begin position="149"/>
        <end position="384"/>
    </location>
</feature>
<dbReference type="GO" id="GO:0004674">
    <property type="term" value="F:protein serine/threonine kinase activity"/>
    <property type="evidence" value="ECO:0007669"/>
    <property type="project" value="TreeGrafter"/>
</dbReference>
<sequence>MRDPLDIWLYGTRIAIVSEAHDGRITLSWTVESQERWPEGTRLLSAKLTVGDVPVPALVKNYLDGLLPEGNARTNHAMSAGVPPDDSFAMIRSYGRDTTGAAIFVPEGTDDPTANGRYVPLTQDQLAERIRRADEHSPAGTLGTTVESISLPGMVPKIAVHHEDGDWFACKDGAPSTWIVKRGSSAESGIADVIDTEVASLTLARMVGLTSIDAKILEFEDVRAIAVSRYDRDLGGPHPRIHQEDLAQAIGLNTLDPNRKFQWGSKMPSLRHAADVLRLDGGNPDDLLRLVTFSHLVGNTDMHAKNISFIRRADGSVTLSPAYDISMHLHHRRDNRRFALDVNGKFLVDEVTIDDVVAEGRSWGLPERRAIRVVNRTLSQVADALDTIDRSAHPGVSAEAWDLVEKRILDAKSARRVGAS</sequence>
<dbReference type="Pfam" id="PF13657">
    <property type="entry name" value="Couple_hipA"/>
    <property type="match status" value="1"/>
</dbReference>
<feature type="domain" description="HipA N-terminal subdomain 1" evidence="5">
    <location>
        <begin position="5"/>
        <end position="101"/>
    </location>
</feature>